<name>A0A136M038_9BACT</name>
<evidence type="ECO:0000313" key="2">
    <source>
        <dbReference type="Proteomes" id="UP000070457"/>
    </source>
</evidence>
<dbReference type="AlphaFoldDB" id="A0A136M038"/>
<gene>
    <name evidence="1" type="ORF">TR69_WS6001000142</name>
</gene>
<dbReference type="STRING" id="1617426.TR69_WS6001000142"/>
<protein>
    <submittedName>
        <fullName evidence="1">Uncharacterized protein</fullName>
    </submittedName>
</protein>
<proteinExistence type="predicted"/>
<dbReference type="Proteomes" id="UP000070457">
    <property type="component" value="Unassembled WGS sequence"/>
</dbReference>
<sequence length="189" mass="21045">MKQLTSFFNYSTDMVLATFLLLLIMFSFIVVASLTPITYPETVSDLSVLGAATDSQVRYTGTDDSSYELQEIRQSDSTTSVQFTLTPASETYVQELFVLEAPQDGTGLFRVEIELPDQARYGARYAIRVAGQEYELYNDTGDALQRDYELNVAAGETVPVSFMFSSEELINYPLDLLLSVEFTGLSTLP</sequence>
<comment type="caution">
    <text evidence="1">The sequence shown here is derived from an EMBL/GenBank/DDBJ whole genome shotgun (WGS) entry which is preliminary data.</text>
</comment>
<reference evidence="1 2" key="1">
    <citation type="submission" date="2015-02" db="EMBL/GenBank/DDBJ databases">
        <title>Improved understanding of the partial-nitritation anammox process through 23 genomes representing the majority of the microbial community.</title>
        <authorList>
            <person name="Speth D.R."/>
            <person name="In T Zandt M."/>
            <person name="Guerrero Cruz S."/>
            <person name="Jetten M.S."/>
            <person name="Dutilh B.E."/>
        </authorList>
    </citation>
    <scope>NUCLEOTIDE SEQUENCE [LARGE SCALE GENOMIC DNA]</scope>
    <source>
        <strain evidence="1">OLB20</strain>
    </source>
</reference>
<evidence type="ECO:0000313" key="1">
    <source>
        <dbReference type="EMBL" id="KXK27268.1"/>
    </source>
</evidence>
<organism evidence="1 2">
    <name type="scientific">candidate division WS6 bacterium OLB20</name>
    <dbReference type="NCBI Taxonomy" id="1617426"/>
    <lineage>
        <taxon>Bacteria</taxon>
        <taxon>Candidatus Dojkabacteria</taxon>
    </lineage>
</organism>
<accession>A0A136M038</accession>
<dbReference type="EMBL" id="JYNZ01000002">
    <property type="protein sequence ID" value="KXK27268.1"/>
    <property type="molecule type" value="Genomic_DNA"/>
</dbReference>